<dbReference type="GO" id="GO:0022857">
    <property type="term" value="F:transmembrane transporter activity"/>
    <property type="evidence" value="ECO:0007669"/>
    <property type="project" value="TreeGrafter"/>
</dbReference>
<evidence type="ECO:0000313" key="11">
    <source>
        <dbReference type="EMBL" id="SHI75679.1"/>
    </source>
</evidence>
<dbReference type="AlphaFoldDB" id="A0A1M6DRC4"/>
<evidence type="ECO:0000256" key="9">
    <source>
        <dbReference type="SAM" id="Phobius"/>
    </source>
</evidence>
<keyword evidence="6 9" id="KW-1133">Transmembrane helix</keyword>
<evidence type="ECO:0000256" key="1">
    <source>
        <dbReference type="ARBA" id="ARBA00004429"/>
    </source>
</evidence>
<dbReference type="Pfam" id="PF04290">
    <property type="entry name" value="DctQ"/>
    <property type="match status" value="1"/>
</dbReference>
<dbReference type="Proteomes" id="UP000184052">
    <property type="component" value="Unassembled WGS sequence"/>
</dbReference>
<dbReference type="PANTHER" id="PTHR35011">
    <property type="entry name" value="2,3-DIKETO-L-GULONATE TRAP TRANSPORTER SMALL PERMEASE PROTEIN YIAM"/>
    <property type="match status" value="1"/>
</dbReference>
<feature type="domain" description="Tripartite ATP-independent periplasmic transporters DctQ component" evidence="10">
    <location>
        <begin position="31"/>
        <end position="155"/>
    </location>
</feature>
<feature type="transmembrane region" description="Helical" evidence="9">
    <location>
        <begin position="93"/>
        <end position="112"/>
    </location>
</feature>
<dbReference type="STRING" id="1121476.SAMN02745751_01012"/>
<evidence type="ECO:0000259" key="10">
    <source>
        <dbReference type="Pfam" id="PF04290"/>
    </source>
</evidence>
<reference evidence="11 12" key="1">
    <citation type="submission" date="2016-11" db="EMBL/GenBank/DDBJ databases">
        <authorList>
            <person name="Jaros S."/>
            <person name="Januszkiewicz K."/>
            <person name="Wedrychowicz H."/>
        </authorList>
    </citation>
    <scope>NUCLEOTIDE SEQUENCE [LARGE SCALE GENOMIC DNA]</scope>
    <source>
        <strain evidence="11 12">DSM 17477</strain>
    </source>
</reference>
<dbReference type="PANTHER" id="PTHR35011:SF2">
    <property type="entry name" value="2,3-DIKETO-L-GULONATE TRAP TRANSPORTER SMALL PERMEASE PROTEIN YIAM"/>
    <property type="match status" value="1"/>
</dbReference>
<evidence type="ECO:0000256" key="6">
    <source>
        <dbReference type="ARBA" id="ARBA00022989"/>
    </source>
</evidence>
<keyword evidence="4" id="KW-0997">Cell inner membrane</keyword>
<keyword evidence="3" id="KW-1003">Cell membrane</keyword>
<gene>
    <name evidence="11" type="ORF">SAMN02745751_01012</name>
</gene>
<keyword evidence="7 9" id="KW-0472">Membrane</keyword>
<protein>
    <submittedName>
        <fullName evidence="11">TRAP-type C4-dicarboxylate transport system, small permease component</fullName>
    </submittedName>
</protein>
<feature type="transmembrane region" description="Helical" evidence="9">
    <location>
        <begin position="48"/>
        <end position="72"/>
    </location>
</feature>
<dbReference type="GO" id="GO:0015740">
    <property type="term" value="P:C4-dicarboxylate transport"/>
    <property type="evidence" value="ECO:0007669"/>
    <property type="project" value="TreeGrafter"/>
</dbReference>
<proteinExistence type="inferred from homology"/>
<evidence type="ECO:0000256" key="3">
    <source>
        <dbReference type="ARBA" id="ARBA00022475"/>
    </source>
</evidence>
<evidence type="ECO:0000256" key="5">
    <source>
        <dbReference type="ARBA" id="ARBA00022692"/>
    </source>
</evidence>
<evidence type="ECO:0000256" key="4">
    <source>
        <dbReference type="ARBA" id="ARBA00022519"/>
    </source>
</evidence>
<dbReference type="InterPro" id="IPR007387">
    <property type="entry name" value="TRAP_DctQ"/>
</dbReference>
<keyword evidence="12" id="KW-1185">Reference proteome</keyword>
<evidence type="ECO:0000256" key="8">
    <source>
        <dbReference type="ARBA" id="ARBA00038436"/>
    </source>
</evidence>
<evidence type="ECO:0000313" key="12">
    <source>
        <dbReference type="Proteomes" id="UP000184052"/>
    </source>
</evidence>
<dbReference type="GO" id="GO:0005886">
    <property type="term" value="C:plasma membrane"/>
    <property type="evidence" value="ECO:0007669"/>
    <property type="project" value="UniProtKB-SubCell"/>
</dbReference>
<name>A0A1M6DRC4_9FIRM</name>
<keyword evidence="2" id="KW-0813">Transport</keyword>
<feature type="transmembrane region" description="Helical" evidence="9">
    <location>
        <begin position="20"/>
        <end position="36"/>
    </location>
</feature>
<dbReference type="RefSeq" id="WP_073048088.1">
    <property type="nucleotide sequence ID" value="NZ_FQZL01000006.1"/>
</dbReference>
<dbReference type="EMBL" id="FQZL01000006">
    <property type="protein sequence ID" value="SHI75679.1"/>
    <property type="molecule type" value="Genomic_DNA"/>
</dbReference>
<dbReference type="InterPro" id="IPR055348">
    <property type="entry name" value="DctQ"/>
</dbReference>
<sequence length="165" mass="19013">MDKLVSNFGKKIKQIVDIQMLISVIALVLLILINAYEIFVRNTFDKSIIWIQDISILLMVWMVFLGFSKIVYNKNTIRITVVYDKFPSIIKSFLDCFRFIVIIIFFIILSFASYKLIVSQYGQGTTTASIPLVYYTSAVLVNAITIILIYINEFMKTTILRQGGR</sequence>
<feature type="transmembrane region" description="Helical" evidence="9">
    <location>
        <begin position="132"/>
        <end position="151"/>
    </location>
</feature>
<accession>A0A1M6DRC4</accession>
<comment type="subcellular location">
    <subcellularLocation>
        <location evidence="1">Cell inner membrane</location>
        <topology evidence="1">Multi-pass membrane protein</topology>
    </subcellularLocation>
</comment>
<evidence type="ECO:0000256" key="7">
    <source>
        <dbReference type="ARBA" id="ARBA00023136"/>
    </source>
</evidence>
<keyword evidence="5 9" id="KW-0812">Transmembrane</keyword>
<evidence type="ECO:0000256" key="2">
    <source>
        <dbReference type="ARBA" id="ARBA00022448"/>
    </source>
</evidence>
<organism evidence="11 12">
    <name type="scientific">Dethiosulfatibacter aminovorans DSM 17477</name>
    <dbReference type="NCBI Taxonomy" id="1121476"/>
    <lineage>
        <taxon>Bacteria</taxon>
        <taxon>Bacillati</taxon>
        <taxon>Bacillota</taxon>
        <taxon>Tissierellia</taxon>
        <taxon>Dethiosulfatibacter</taxon>
    </lineage>
</organism>
<comment type="similarity">
    <text evidence="8">Belongs to the TRAP transporter small permease family.</text>
</comment>